<keyword evidence="3" id="KW-1185">Reference proteome</keyword>
<feature type="region of interest" description="Disordered" evidence="1">
    <location>
        <begin position="287"/>
        <end position="331"/>
    </location>
</feature>
<feature type="compositionally biased region" description="Basic and acidic residues" evidence="1">
    <location>
        <begin position="288"/>
        <end position="303"/>
    </location>
</feature>
<protein>
    <submittedName>
        <fullName evidence="2">Uncharacterized protein</fullName>
    </submittedName>
</protein>
<feature type="compositionally biased region" description="Basic and acidic residues" evidence="1">
    <location>
        <begin position="88"/>
        <end position="103"/>
    </location>
</feature>
<gene>
    <name evidence="2" type="ORF">MPSI1_000917</name>
</gene>
<name>A0AAF0F3J1_9BASI</name>
<dbReference type="AlphaFoldDB" id="A0AAF0F3J1"/>
<feature type="compositionally biased region" description="Polar residues" evidence="1">
    <location>
        <begin position="190"/>
        <end position="199"/>
    </location>
</feature>
<dbReference type="Proteomes" id="UP001214628">
    <property type="component" value="Chromosome 1"/>
</dbReference>
<feature type="region of interest" description="Disordered" evidence="1">
    <location>
        <begin position="30"/>
        <end position="69"/>
    </location>
</feature>
<reference evidence="2" key="1">
    <citation type="submission" date="2023-02" db="EMBL/GenBank/DDBJ databases">
        <title>Mating type loci evolution in Malassezia.</title>
        <authorList>
            <person name="Coelho M.A."/>
        </authorList>
    </citation>
    <scope>NUCLEOTIDE SEQUENCE</scope>
    <source>
        <strain evidence="2">CBS 14136</strain>
    </source>
</reference>
<evidence type="ECO:0000256" key="1">
    <source>
        <dbReference type="SAM" id="MobiDB-lite"/>
    </source>
</evidence>
<sequence>MSAGPMPRNAELRQSSCLENYAESMYSVCPDHESHVSSRLRPSPPPTPNPNSYNDTFSGSPPEWKLSSDLLDPRYDQEPLEVSFTEKVNSEKSSIESLLEKPNDVGNEDLGYVGTFGPSAVYQGQEEPSNICSAPYLAPLESGVFPSNRFDSFTSETSEDWPEHFIDPVTPSEPLPSTSRARRRPRSRPNGVSLSDMPSQFGLQGLGLTMNETCPVFTSESVDEITNGVNSVSVESSKPTRKAFGPVDQLQCYDSRSNYSKFSTKAITGTKKDSNLLSKTPAIYSSQYEERPFTPNRQNHDRNTLVPTPRPRTGVAAPRPSHGLPEVTPDHSLHVLKQKQSKVQSPSIHLR</sequence>
<evidence type="ECO:0000313" key="3">
    <source>
        <dbReference type="Proteomes" id="UP001214628"/>
    </source>
</evidence>
<proteinExistence type="predicted"/>
<dbReference type="EMBL" id="CP118375">
    <property type="protein sequence ID" value="WFD42276.1"/>
    <property type="molecule type" value="Genomic_DNA"/>
</dbReference>
<feature type="region of interest" description="Disordered" evidence="1">
    <location>
        <begin position="151"/>
        <end position="199"/>
    </location>
</feature>
<organism evidence="2 3">
    <name type="scientific">Malassezia psittaci</name>
    <dbReference type="NCBI Taxonomy" id="1821823"/>
    <lineage>
        <taxon>Eukaryota</taxon>
        <taxon>Fungi</taxon>
        <taxon>Dikarya</taxon>
        <taxon>Basidiomycota</taxon>
        <taxon>Ustilaginomycotina</taxon>
        <taxon>Malasseziomycetes</taxon>
        <taxon>Malasseziales</taxon>
        <taxon>Malasseziaceae</taxon>
        <taxon>Malassezia</taxon>
    </lineage>
</organism>
<evidence type="ECO:0000313" key="2">
    <source>
        <dbReference type="EMBL" id="WFD42276.1"/>
    </source>
</evidence>
<feature type="region of interest" description="Disordered" evidence="1">
    <location>
        <begin position="86"/>
        <end position="106"/>
    </location>
</feature>
<accession>A0AAF0F3J1</accession>